<dbReference type="AlphaFoldDB" id="A0A5B7GVY1"/>
<accession>A0A5B7GVY1</accession>
<proteinExistence type="predicted"/>
<reference evidence="1 2" key="1">
    <citation type="submission" date="2019-05" db="EMBL/GenBank/DDBJ databases">
        <title>Another draft genome of Portunus trituberculatus and its Hox gene families provides insights of decapod evolution.</title>
        <authorList>
            <person name="Jeong J.-H."/>
            <person name="Song I."/>
            <person name="Kim S."/>
            <person name="Choi T."/>
            <person name="Kim D."/>
            <person name="Ryu S."/>
            <person name="Kim W."/>
        </authorList>
    </citation>
    <scope>NUCLEOTIDE SEQUENCE [LARGE SCALE GENOMIC DNA]</scope>
    <source>
        <tissue evidence="1">Muscle</tissue>
    </source>
</reference>
<comment type="caution">
    <text evidence="1">The sequence shown here is derived from an EMBL/GenBank/DDBJ whole genome shotgun (WGS) entry which is preliminary data.</text>
</comment>
<evidence type="ECO:0000313" key="1">
    <source>
        <dbReference type="EMBL" id="MPC61515.1"/>
    </source>
</evidence>
<keyword evidence="2" id="KW-1185">Reference proteome</keyword>
<evidence type="ECO:0000313" key="2">
    <source>
        <dbReference type="Proteomes" id="UP000324222"/>
    </source>
</evidence>
<protein>
    <submittedName>
        <fullName evidence="1">Uncharacterized protein</fullName>
    </submittedName>
</protein>
<dbReference type="Proteomes" id="UP000324222">
    <property type="component" value="Unassembled WGS sequence"/>
</dbReference>
<sequence>MMAEAGLPALVPFHPYILRRPLETATSESLGLRYKSIHKNKLTGEQVLRNKFTSSTVVLQEWINTITLANNDQNLARSPKETKKGVCRKNTSHKILSRYF</sequence>
<gene>
    <name evidence="1" type="ORF">E2C01_055588</name>
</gene>
<dbReference type="EMBL" id="VSRR010018606">
    <property type="protein sequence ID" value="MPC61515.1"/>
    <property type="molecule type" value="Genomic_DNA"/>
</dbReference>
<name>A0A5B7GVY1_PORTR</name>
<organism evidence="1 2">
    <name type="scientific">Portunus trituberculatus</name>
    <name type="common">Swimming crab</name>
    <name type="synonym">Neptunus trituberculatus</name>
    <dbReference type="NCBI Taxonomy" id="210409"/>
    <lineage>
        <taxon>Eukaryota</taxon>
        <taxon>Metazoa</taxon>
        <taxon>Ecdysozoa</taxon>
        <taxon>Arthropoda</taxon>
        <taxon>Crustacea</taxon>
        <taxon>Multicrustacea</taxon>
        <taxon>Malacostraca</taxon>
        <taxon>Eumalacostraca</taxon>
        <taxon>Eucarida</taxon>
        <taxon>Decapoda</taxon>
        <taxon>Pleocyemata</taxon>
        <taxon>Brachyura</taxon>
        <taxon>Eubrachyura</taxon>
        <taxon>Portunoidea</taxon>
        <taxon>Portunidae</taxon>
        <taxon>Portuninae</taxon>
        <taxon>Portunus</taxon>
    </lineage>
</organism>